<feature type="compositionally biased region" description="Low complexity" evidence="13">
    <location>
        <begin position="528"/>
        <end position="544"/>
    </location>
</feature>
<dbReference type="GO" id="GO:0000723">
    <property type="term" value="P:telomere maintenance"/>
    <property type="evidence" value="ECO:0007669"/>
    <property type="project" value="TreeGrafter"/>
</dbReference>
<keyword evidence="9" id="KW-0234">DNA repair</keyword>
<evidence type="ECO:0000256" key="12">
    <source>
        <dbReference type="ARBA" id="ARBA00042677"/>
    </source>
</evidence>
<evidence type="ECO:0000256" key="6">
    <source>
        <dbReference type="ARBA" id="ARBA00022801"/>
    </source>
</evidence>
<keyword evidence="4" id="KW-0255">Endonuclease</keyword>
<evidence type="ECO:0000313" key="15">
    <source>
        <dbReference type="EMBL" id="TRM64151.1"/>
    </source>
</evidence>
<evidence type="ECO:0000256" key="2">
    <source>
        <dbReference type="ARBA" id="ARBA00010304"/>
    </source>
</evidence>
<sequence>MLLRQEVYKERALYDMDIRAEKTRTFSHLKVDPVQCPDGTMYYTGARDLLKAISLDTPTTIELSGDEEVTVTLIDANHCPGAVMYLIEGSQGAILHTGDFRAEPWFLDNLTRHSRLQPYIHNRYLATTPSSERPIMKTLDAIYLDTATVTSVLKVPSKAHATAGLIELMSLYPPSTHFFINSWTWGYEDVLKAIAQAFNAPIHFDRYKYNIYTHISDYFLRAIATLDAGATRFHACERFDRCEEVAVDDEAGHPRNVVSRTGKRVVYVNPVNMEEDKWNEYLTEQKAALEAGKGPNVLLVPLSRHSPLPELQAFVKLFRPRRVVPNTLTPALHGLDWFCIDRMFANCLSPFAHCPSPLTDARLTPLTTDPRVHLDLMDRVEDEEGDAALKNLMGAGADDAAARWANDGHLRKRIRVLAEYLSAEEIAVVDRLLTGKPGPNVVNDGSERGGTTIGVGTKTGGLSGGKAGAHFPVPPKPGMEALSARARGKLPARVPESDEETDDDDDDERGKTAVALFWEQAGISRSQAMLSSSPASKSSAIASSPVRANAEQRTHIDKPVNSEGRPTVHIDFASRLTPVSSPLGPKPPRTPTSLGKRKHAELDPRVPSSAFKRRALPSLGATAPSPFKSITSYALPVKAEAVSPALSRRRVPLQFQEVNPLQPTNLSPSTPCRARLPSEFGTYRVVTVSPRSEARYRMPNPKAGMRACRVSPLSRLSPTSWATPSVAMGRGTPPRRRVLDPSSPTPLSRGHATVEMMAKLPQLQLTHTSTKASVPKKAMASQPRLVRVPDEEQTGQSKRSRNERERLLMAARLVRAGYPARRKKTIDAIEQRLWKESGK</sequence>
<keyword evidence="6" id="KW-0378">Hydrolase</keyword>
<dbReference type="GO" id="GO:0004519">
    <property type="term" value="F:endonuclease activity"/>
    <property type="evidence" value="ECO:0007669"/>
    <property type="project" value="UniProtKB-KW"/>
</dbReference>
<keyword evidence="7" id="KW-0269">Exonuclease</keyword>
<evidence type="ECO:0000256" key="5">
    <source>
        <dbReference type="ARBA" id="ARBA00022763"/>
    </source>
</evidence>
<feature type="compositionally biased region" description="Gly residues" evidence="13">
    <location>
        <begin position="451"/>
        <end position="467"/>
    </location>
</feature>
<dbReference type="Gene3D" id="3.40.50.12650">
    <property type="match status" value="1"/>
</dbReference>
<evidence type="ECO:0000256" key="4">
    <source>
        <dbReference type="ARBA" id="ARBA00022759"/>
    </source>
</evidence>
<feature type="compositionally biased region" description="Acidic residues" evidence="13">
    <location>
        <begin position="497"/>
        <end position="507"/>
    </location>
</feature>
<dbReference type="Pfam" id="PF07522">
    <property type="entry name" value="DRMBL"/>
    <property type="match status" value="1"/>
</dbReference>
<evidence type="ECO:0000259" key="14">
    <source>
        <dbReference type="Pfam" id="PF07522"/>
    </source>
</evidence>
<dbReference type="SUPFAM" id="SSF56281">
    <property type="entry name" value="Metallo-hydrolase/oxidoreductase"/>
    <property type="match status" value="1"/>
</dbReference>
<dbReference type="Proteomes" id="UP000320762">
    <property type="component" value="Unassembled WGS sequence"/>
</dbReference>
<proteinExistence type="inferred from homology"/>
<comment type="caution">
    <text evidence="15">The sequence shown here is derived from an EMBL/GenBank/DDBJ whole genome shotgun (WGS) entry which is preliminary data.</text>
</comment>
<dbReference type="GO" id="GO:0003684">
    <property type="term" value="F:damaged DNA binding"/>
    <property type="evidence" value="ECO:0007669"/>
    <property type="project" value="TreeGrafter"/>
</dbReference>
<dbReference type="GO" id="GO:0036297">
    <property type="term" value="P:interstrand cross-link repair"/>
    <property type="evidence" value="ECO:0007669"/>
    <property type="project" value="TreeGrafter"/>
</dbReference>
<feature type="region of interest" description="Disordered" evidence="13">
    <location>
        <begin position="528"/>
        <end position="613"/>
    </location>
</feature>
<dbReference type="GO" id="GO:0005634">
    <property type="term" value="C:nucleus"/>
    <property type="evidence" value="ECO:0007669"/>
    <property type="project" value="UniProtKB-SubCell"/>
</dbReference>
<comment type="subcellular location">
    <subcellularLocation>
        <location evidence="1">Nucleus</location>
    </subcellularLocation>
</comment>
<evidence type="ECO:0000256" key="9">
    <source>
        <dbReference type="ARBA" id="ARBA00023204"/>
    </source>
</evidence>
<evidence type="ECO:0000256" key="3">
    <source>
        <dbReference type="ARBA" id="ARBA00022722"/>
    </source>
</evidence>
<evidence type="ECO:0000256" key="8">
    <source>
        <dbReference type="ARBA" id="ARBA00023172"/>
    </source>
</evidence>
<protein>
    <recommendedName>
        <fullName evidence="11">Protein artemis</fullName>
    </recommendedName>
    <alternativeName>
        <fullName evidence="12">DNA cross-link repair 1C protein</fullName>
    </alternativeName>
</protein>
<feature type="region of interest" description="Disordered" evidence="13">
    <location>
        <begin position="438"/>
        <end position="509"/>
    </location>
</feature>
<dbReference type="OrthoDB" id="5561659at2759"/>
<dbReference type="STRING" id="97359.A0A550CH67"/>
<dbReference type="Gene3D" id="3.60.15.10">
    <property type="entry name" value="Ribonuclease Z/Hydroxyacylglutathione hydrolase-like"/>
    <property type="match status" value="1"/>
</dbReference>
<evidence type="ECO:0000256" key="10">
    <source>
        <dbReference type="ARBA" id="ARBA00023242"/>
    </source>
</evidence>
<gene>
    <name evidence="15" type="ORF">BD626DRAFT_456611</name>
</gene>
<dbReference type="GO" id="GO:0035312">
    <property type="term" value="F:5'-3' DNA exonuclease activity"/>
    <property type="evidence" value="ECO:0007669"/>
    <property type="project" value="TreeGrafter"/>
</dbReference>
<keyword evidence="10" id="KW-0539">Nucleus</keyword>
<accession>A0A550CH67</accession>
<feature type="region of interest" description="Disordered" evidence="13">
    <location>
        <begin position="767"/>
        <end position="805"/>
    </location>
</feature>
<keyword evidence="3" id="KW-0540">Nuclease</keyword>
<reference evidence="15 16" key="1">
    <citation type="journal article" date="2019" name="New Phytol.">
        <title>Comparative genomics reveals unique wood-decay strategies and fruiting body development in the Schizophyllaceae.</title>
        <authorList>
            <person name="Almasi E."/>
            <person name="Sahu N."/>
            <person name="Krizsan K."/>
            <person name="Balint B."/>
            <person name="Kovacs G.M."/>
            <person name="Kiss B."/>
            <person name="Cseklye J."/>
            <person name="Drula E."/>
            <person name="Henrissat B."/>
            <person name="Nagy I."/>
            <person name="Chovatia M."/>
            <person name="Adam C."/>
            <person name="LaButti K."/>
            <person name="Lipzen A."/>
            <person name="Riley R."/>
            <person name="Grigoriev I.V."/>
            <person name="Nagy L.G."/>
        </authorList>
    </citation>
    <scope>NUCLEOTIDE SEQUENCE [LARGE SCALE GENOMIC DNA]</scope>
    <source>
        <strain evidence="15 16">NL-1724</strain>
    </source>
</reference>
<keyword evidence="16" id="KW-1185">Reference proteome</keyword>
<dbReference type="GO" id="GO:0006303">
    <property type="term" value="P:double-strand break repair via nonhomologous end joining"/>
    <property type="evidence" value="ECO:0007669"/>
    <property type="project" value="TreeGrafter"/>
</dbReference>
<dbReference type="InterPro" id="IPR011084">
    <property type="entry name" value="DRMBL"/>
</dbReference>
<dbReference type="EMBL" id="VDMD01000008">
    <property type="protein sequence ID" value="TRM64151.1"/>
    <property type="molecule type" value="Genomic_DNA"/>
</dbReference>
<name>A0A550CH67_9AGAR</name>
<evidence type="ECO:0000256" key="13">
    <source>
        <dbReference type="SAM" id="MobiDB-lite"/>
    </source>
</evidence>
<keyword evidence="8" id="KW-0233">DNA recombination</keyword>
<dbReference type="InterPro" id="IPR036866">
    <property type="entry name" value="RibonucZ/Hydroxyglut_hydro"/>
</dbReference>
<evidence type="ECO:0000256" key="11">
    <source>
        <dbReference type="ARBA" id="ARBA00039759"/>
    </source>
</evidence>
<dbReference type="GO" id="GO:0006310">
    <property type="term" value="P:DNA recombination"/>
    <property type="evidence" value="ECO:0007669"/>
    <property type="project" value="UniProtKB-KW"/>
</dbReference>
<evidence type="ECO:0000256" key="7">
    <source>
        <dbReference type="ARBA" id="ARBA00022839"/>
    </source>
</evidence>
<evidence type="ECO:0000256" key="1">
    <source>
        <dbReference type="ARBA" id="ARBA00004123"/>
    </source>
</evidence>
<feature type="compositionally biased region" description="Basic and acidic residues" evidence="13">
    <location>
        <begin position="550"/>
        <end position="560"/>
    </location>
</feature>
<dbReference type="PANTHER" id="PTHR23240">
    <property type="entry name" value="DNA CROSS-LINK REPAIR PROTEIN PSO2/SNM1-RELATED"/>
    <property type="match status" value="1"/>
</dbReference>
<organism evidence="15 16">
    <name type="scientific">Schizophyllum amplum</name>
    <dbReference type="NCBI Taxonomy" id="97359"/>
    <lineage>
        <taxon>Eukaryota</taxon>
        <taxon>Fungi</taxon>
        <taxon>Dikarya</taxon>
        <taxon>Basidiomycota</taxon>
        <taxon>Agaricomycotina</taxon>
        <taxon>Agaricomycetes</taxon>
        <taxon>Agaricomycetidae</taxon>
        <taxon>Agaricales</taxon>
        <taxon>Schizophyllaceae</taxon>
        <taxon>Schizophyllum</taxon>
    </lineage>
</organism>
<comment type="similarity">
    <text evidence="2">Belongs to the DNA repair metallo-beta-lactamase (DRMBL) family.</text>
</comment>
<feature type="domain" description="DNA repair metallo-beta-lactamase" evidence="14">
    <location>
        <begin position="226"/>
        <end position="327"/>
    </location>
</feature>
<dbReference type="AlphaFoldDB" id="A0A550CH67"/>
<keyword evidence="5" id="KW-0227">DNA damage</keyword>
<evidence type="ECO:0000313" key="16">
    <source>
        <dbReference type="Proteomes" id="UP000320762"/>
    </source>
</evidence>
<dbReference type="PANTHER" id="PTHR23240:SF8">
    <property type="entry name" value="PROTEIN ARTEMIS"/>
    <property type="match status" value="1"/>
</dbReference>
<feature type="region of interest" description="Disordered" evidence="13">
    <location>
        <begin position="721"/>
        <end position="749"/>
    </location>
</feature>